<dbReference type="SUPFAM" id="SSF46689">
    <property type="entry name" value="Homeodomain-like"/>
    <property type="match status" value="1"/>
</dbReference>
<dbReference type="InterPro" id="IPR025246">
    <property type="entry name" value="IS30-like_HTH"/>
</dbReference>
<dbReference type="InterPro" id="IPR009057">
    <property type="entry name" value="Homeodomain-like_sf"/>
</dbReference>
<feature type="domain" description="Transposase IS30-like HTH" evidence="1">
    <location>
        <begin position="43"/>
        <end position="77"/>
    </location>
</feature>
<accession>A0A5C4U1P7</accession>
<evidence type="ECO:0000259" key="1">
    <source>
        <dbReference type="Pfam" id="PF13936"/>
    </source>
</evidence>
<organism evidence="2 3">
    <name type="scientific">Corynebacterium tapiri</name>
    <dbReference type="NCBI Taxonomy" id="1448266"/>
    <lineage>
        <taxon>Bacteria</taxon>
        <taxon>Bacillati</taxon>
        <taxon>Actinomycetota</taxon>
        <taxon>Actinomycetes</taxon>
        <taxon>Mycobacteriales</taxon>
        <taxon>Corynebacteriaceae</taxon>
        <taxon>Corynebacterium</taxon>
    </lineage>
</organism>
<sequence>MPKPHPRNGWTVRELHERTGAAKSSIIRWTSEPRADYLARANEKRERVRALRAKGLSMRAIAAEIGCSVGTVHRYVKEAQDV</sequence>
<dbReference type="AlphaFoldDB" id="A0A5C4U1P7"/>
<keyword evidence="3" id="KW-1185">Reference proteome</keyword>
<protein>
    <submittedName>
        <fullName evidence="2">Helix-turn-helix domain-containing protein</fullName>
    </submittedName>
</protein>
<evidence type="ECO:0000313" key="3">
    <source>
        <dbReference type="Proteomes" id="UP000312032"/>
    </source>
</evidence>
<proteinExistence type="predicted"/>
<reference evidence="2 3" key="1">
    <citation type="submission" date="2019-06" db="EMBL/GenBank/DDBJ databases">
        <authorList>
            <person name="Li J."/>
        </authorList>
    </citation>
    <scope>NUCLEOTIDE SEQUENCE [LARGE SCALE GENOMIC DNA]</scope>
    <source>
        <strain evidence="2 3">LMG 28165</strain>
    </source>
</reference>
<dbReference type="OrthoDB" id="4412396at2"/>
<evidence type="ECO:0000313" key="2">
    <source>
        <dbReference type="EMBL" id="TNL94142.1"/>
    </source>
</evidence>
<comment type="caution">
    <text evidence="2">The sequence shown here is derived from an EMBL/GenBank/DDBJ whole genome shotgun (WGS) entry which is preliminary data.</text>
</comment>
<dbReference type="Pfam" id="PF13936">
    <property type="entry name" value="HTH_38"/>
    <property type="match status" value="1"/>
</dbReference>
<dbReference type="Gene3D" id="1.10.10.60">
    <property type="entry name" value="Homeodomain-like"/>
    <property type="match status" value="1"/>
</dbReference>
<gene>
    <name evidence="2" type="ORF">FHE74_10545</name>
</gene>
<name>A0A5C4U1P7_9CORY</name>
<dbReference type="Proteomes" id="UP000312032">
    <property type="component" value="Unassembled WGS sequence"/>
</dbReference>
<dbReference type="RefSeq" id="WP_139466464.1">
    <property type="nucleotide sequence ID" value="NZ_VDHJ01000029.1"/>
</dbReference>
<dbReference type="EMBL" id="VDHJ01000029">
    <property type="protein sequence ID" value="TNL94142.1"/>
    <property type="molecule type" value="Genomic_DNA"/>
</dbReference>